<dbReference type="EMBL" id="JBHFFA010000007">
    <property type="protein sequence ID" value="KAL2612292.1"/>
    <property type="molecule type" value="Genomic_DNA"/>
</dbReference>
<name>A0ABD1XTK3_9MARC</name>
<proteinExistence type="predicted"/>
<reference evidence="1 2" key="1">
    <citation type="submission" date="2024-09" db="EMBL/GenBank/DDBJ databases">
        <title>Chromosome-scale assembly of Riccia fluitans.</title>
        <authorList>
            <person name="Paukszto L."/>
            <person name="Sawicki J."/>
            <person name="Karawczyk K."/>
            <person name="Piernik-Szablinska J."/>
            <person name="Szczecinska M."/>
            <person name="Mazdziarz M."/>
        </authorList>
    </citation>
    <scope>NUCLEOTIDE SEQUENCE [LARGE SCALE GENOMIC DNA]</scope>
    <source>
        <strain evidence="1">Rf_01</strain>
        <tissue evidence="1">Aerial parts of the thallus</tissue>
    </source>
</reference>
<gene>
    <name evidence="1" type="ORF">R1flu_023984</name>
</gene>
<evidence type="ECO:0000313" key="1">
    <source>
        <dbReference type="EMBL" id="KAL2612292.1"/>
    </source>
</evidence>
<accession>A0ABD1XTK3</accession>
<comment type="caution">
    <text evidence="1">The sequence shown here is derived from an EMBL/GenBank/DDBJ whole genome shotgun (WGS) entry which is preliminary data.</text>
</comment>
<dbReference type="Proteomes" id="UP001605036">
    <property type="component" value="Unassembled WGS sequence"/>
</dbReference>
<dbReference type="AlphaFoldDB" id="A0ABD1XTK3"/>
<keyword evidence="2" id="KW-1185">Reference proteome</keyword>
<sequence>MKTSKRLLSLPHLRDPVLIRERFETLELGENLHGMGPQLTDHSTESETSQAAIGQCSQNATLDSGVCSSYRRLLFVMGWDLQPMTGQYRWYGGGPLCYGRPSFHHRTSPS</sequence>
<evidence type="ECO:0000313" key="2">
    <source>
        <dbReference type="Proteomes" id="UP001605036"/>
    </source>
</evidence>
<organism evidence="1 2">
    <name type="scientific">Riccia fluitans</name>
    <dbReference type="NCBI Taxonomy" id="41844"/>
    <lineage>
        <taxon>Eukaryota</taxon>
        <taxon>Viridiplantae</taxon>
        <taxon>Streptophyta</taxon>
        <taxon>Embryophyta</taxon>
        <taxon>Marchantiophyta</taxon>
        <taxon>Marchantiopsida</taxon>
        <taxon>Marchantiidae</taxon>
        <taxon>Marchantiales</taxon>
        <taxon>Ricciaceae</taxon>
        <taxon>Riccia</taxon>
    </lineage>
</organism>
<protein>
    <submittedName>
        <fullName evidence="1">Uncharacterized protein</fullName>
    </submittedName>
</protein>